<reference evidence="2" key="1">
    <citation type="submission" date="2016-09" db="EMBL/GenBank/DDBJ databases">
        <authorList>
            <person name="Varghese N."/>
            <person name="Submissions S."/>
        </authorList>
    </citation>
    <scope>NUCLEOTIDE SEQUENCE [LARGE SCALE GENOMIC DNA]</scope>
    <source>
        <strain evidence="2">ANC 4667</strain>
    </source>
</reference>
<protein>
    <submittedName>
        <fullName evidence="1">Uncharacterized protein</fullName>
    </submittedName>
</protein>
<evidence type="ECO:0000313" key="2">
    <source>
        <dbReference type="Proteomes" id="UP000243468"/>
    </source>
</evidence>
<sequence length="104" mass="12133">MFEDLLLPMFDDEYYPDILVAEVKQAIKQFAKKVEKPDLSEGEIYHYAAETVVLINKMKPQFEDLDSSLDDTAADYIAEAMMMVVQDHGYMDIEMEELVSNREW</sequence>
<name>A0A1G6H3T2_9GAMM</name>
<proteinExistence type="predicted"/>
<dbReference type="Proteomes" id="UP000243468">
    <property type="component" value="Unassembled WGS sequence"/>
</dbReference>
<keyword evidence="2" id="KW-1185">Reference proteome</keyword>
<evidence type="ECO:0000313" key="1">
    <source>
        <dbReference type="EMBL" id="SDB88987.1"/>
    </source>
</evidence>
<dbReference type="EMBL" id="FMYO01000001">
    <property type="protein sequence ID" value="SDB88987.1"/>
    <property type="molecule type" value="Genomic_DNA"/>
</dbReference>
<dbReference type="AlphaFoldDB" id="A0A1G6H3T2"/>
<dbReference type="RefSeq" id="WP_092818702.1">
    <property type="nucleotide sequence ID" value="NZ_BAABKJ010000005.1"/>
</dbReference>
<gene>
    <name evidence="1" type="ORF">SAMN05421732_101657</name>
</gene>
<dbReference type="OrthoDB" id="6711321at2"/>
<organism evidence="1 2">
    <name type="scientific">Acinetobacter kookii</name>
    <dbReference type="NCBI Taxonomy" id="1226327"/>
    <lineage>
        <taxon>Bacteria</taxon>
        <taxon>Pseudomonadati</taxon>
        <taxon>Pseudomonadota</taxon>
        <taxon>Gammaproteobacteria</taxon>
        <taxon>Moraxellales</taxon>
        <taxon>Moraxellaceae</taxon>
        <taxon>Acinetobacter</taxon>
    </lineage>
</organism>
<dbReference type="Pfam" id="PF18977">
    <property type="entry name" value="DUF5713"/>
    <property type="match status" value="1"/>
</dbReference>
<dbReference type="InterPro" id="IPR043767">
    <property type="entry name" value="DUF5713"/>
</dbReference>
<accession>A0A1G6H3T2</accession>